<dbReference type="Proteomes" id="UP000005222">
    <property type="component" value="Chromosome K"/>
</dbReference>
<dbReference type="PRINTS" id="PR00081">
    <property type="entry name" value="GDHRDH"/>
</dbReference>
<reference evidence="6" key="2">
    <citation type="journal article" date="2012" name="G3 (Bethesda)">
        <title>Pichia sorbitophila, an interspecies yeast hybrid reveals early steps of genome resolution following polyploidization.</title>
        <authorList>
            <person name="Leh Louis V."/>
            <person name="Despons L."/>
            <person name="Friedrich A."/>
            <person name="Martin T."/>
            <person name="Durrens P."/>
            <person name="Casaregola S."/>
            <person name="Neuveglise C."/>
            <person name="Fairhead C."/>
            <person name="Marck C."/>
            <person name="Cruz J.A."/>
            <person name="Straub M.L."/>
            <person name="Kugler V."/>
            <person name="Sacerdot C."/>
            <person name="Uzunov Z."/>
            <person name="Thierry A."/>
            <person name="Weiss S."/>
            <person name="Bleykasten C."/>
            <person name="De Montigny J."/>
            <person name="Jacques N."/>
            <person name="Jung P."/>
            <person name="Lemaire M."/>
            <person name="Mallet S."/>
            <person name="Morel G."/>
            <person name="Richard G.F."/>
            <person name="Sarkar A."/>
            <person name="Savel G."/>
            <person name="Schacherer J."/>
            <person name="Seret M.L."/>
            <person name="Talla E."/>
            <person name="Samson G."/>
            <person name="Jubin C."/>
            <person name="Poulain J."/>
            <person name="Vacherie B."/>
            <person name="Barbe V."/>
            <person name="Pelletier E."/>
            <person name="Sherman D.J."/>
            <person name="Westhof E."/>
            <person name="Weissenbach J."/>
            <person name="Baret P.V."/>
            <person name="Wincker P."/>
            <person name="Gaillardin C."/>
            <person name="Dujon B."/>
            <person name="Souciet J.L."/>
        </authorList>
    </citation>
    <scope>NUCLEOTIDE SEQUENCE [LARGE SCALE GENOMIC DNA]</scope>
    <source>
        <strain evidence="6">ATCC MYA-4447 / BCRC 22081 / CBS 7064 / NBRC 10061 / NRRL Y-12695</strain>
    </source>
</reference>
<evidence type="ECO:0000256" key="3">
    <source>
        <dbReference type="ARBA" id="ARBA00023002"/>
    </source>
</evidence>
<keyword evidence="2" id="KW-0521">NADP</keyword>
<dbReference type="FunFam" id="3.40.50.720:FF:000281">
    <property type="entry name" value="Uncharacterized oxidoreductase YIR035C"/>
    <property type="match status" value="1"/>
</dbReference>
<evidence type="ECO:0000313" key="4">
    <source>
        <dbReference type="EMBL" id="CCE83176.1"/>
    </source>
</evidence>
<evidence type="ECO:0000256" key="2">
    <source>
        <dbReference type="ARBA" id="ARBA00022857"/>
    </source>
</evidence>
<dbReference type="FunCoup" id="G8Y6H7">
    <property type="interactions" value="194"/>
</dbReference>
<dbReference type="EMBL" id="FO082049">
    <property type="protein sequence ID" value="CCE83176.1"/>
    <property type="molecule type" value="Genomic_DNA"/>
</dbReference>
<dbReference type="HOGENOM" id="CLU_010194_2_11_1"/>
<dbReference type="InParanoid" id="G8Y6H7"/>
<evidence type="ECO:0000313" key="6">
    <source>
        <dbReference type="Proteomes" id="UP000005222"/>
    </source>
</evidence>
<keyword evidence="6" id="KW-1185">Reference proteome</keyword>
<protein>
    <submittedName>
        <fullName evidence="5">Piso0_003748 protein</fullName>
    </submittedName>
</protein>
<dbReference type="InterPro" id="IPR002347">
    <property type="entry name" value="SDR_fam"/>
</dbReference>
<comment type="similarity">
    <text evidence="1">Belongs to the short-chain dehydrogenases/reductases (SDR) family.</text>
</comment>
<dbReference type="GO" id="GO:0050664">
    <property type="term" value="F:oxidoreductase activity, acting on NAD(P)H, oxygen as acceptor"/>
    <property type="evidence" value="ECO:0007669"/>
    <property type="project" value="TreeGrafter"/>
</dbReference>
<organism evidence="5 6">
    <name type="scientific">Pichia sorbitophila (strain ATCC MYA-4447 / BCRC 22081 / CBS 7064 / NBRC 10061 / NRRL Y-12695)</name>
    <name type="common">Hybrid yeast</name>
    <dbReference type="NCBI Taxonomy" id="559304"/>
    <lineage>
        <taxon>Eukaryota</taxon>
        <taxon>Fungi</taxon>
        <taxon>Dikarya</taxon>
        <taxon>Ascomycota</taxon>
        <taxon>Saccharomycotina</taxon>
        <taxon>Pichiomycetes</taxon>
        <taxon>Debaryomycetaceae</taxon>
        <taxon>Millerozyma</taxon>
    </lineage>
</organism>
<dbReference type="Proteomes" id="UP000005222">
    <property type="component" value="Chromosome L"/>
</dbReference>
<evidence type="ECO:0000256" key="1">
    <source>
        <dbReference type="ARBA" id="ARBA00006484"/>
    </source>
</evidence>
<dbReference type="eggNOG" id="KOG1204">
    <property type="taxonomic scope" value="Eukaryota"/>
</dbReference>
<dbReference type="SUPFAM" id="SSF51735">
    <property type="entry name" value="NAD(P)-binding Rossmann-fold domains"/>
    <property type="match status" value="1"/>
</dbReference>
<evidence type="ECO:0000313" key="5">
    <source>
        <dbReference type="EMBL" id="CCE84207.1"/>
    </source>
</evidence>
<dbReference type="Gene3D" id="3.40.50.720">
    <property type="entry name" value="NAD(P)-binding Rossmann-like Domain"/>
    <property type="match status" value="1"/>
</dbReference>
<keyword evidence="3" id="KW-0560">Oxidoreductase</keyword>
<reference evidence="5" key="1">
    <citation type="submission" date="2011-10" db="EMBL/GenBank/DDBJ databases">
        <authorList>
            <person name="Genoscope - CEA"/>
        </authorList>
    </citation>
    <scope>NUCLEOTIDE SEQUENCE</scope>
</reference>
<dbReference type="InterPro" id="IPR036291">
    <property type="entry name" value="NAD(P)-bd_dom_sf"/>
</dbReference>
<dbReference type="CDD" id="cd05367">
    <property type="entry name" value="SPR-like_SDR_c"/>
    <property type="match status" value="1"/>
</dbReference>
<dbReference type="Pfam" id="PF00106">
    <property type="entry name" value="adh_short"/>
    <property type="match status" value="1"/>
</dbReference>
<name>G8Y6H7_PICSO</name>
<dbReference type="EMBL" id="FO082048">
    <property type="protein sequence ID" value="CCE84207.1"/>
    <property type="molecule type" value="Genomic_DNA"/>
</dbReference>
<dbReference type="PANTHER" id="PTHR43008">
    <property type="entry name" value="BENZIL REDUCTASE"/>
    <property type="match status" value="1"/>
</dbReference>
<dbReference type="OrthoDB" id="153074at2759"/>
<proteinExistence type="inferred from homology"/>
<dbReference type="PANTHER" id="PTHR43008:SF8">
    <property type="entry name" value="BENZIL REDUCTASE ((S)-BENZOIN FORMING) IRC24"/>
    <property type="match status" value="1"/>
</dbReference>
<accession>G8Y6H7</accession>
<dbReference type="AlphaFoldDB" id="G8Y6H7"/>
<dbReference type="STRING" id="559304.G8Y6H7"/>
<sequence length="254" mass="27449">MVHVSILTGASRGIGLTIAEIFLNKDPENKLIAVSRSEDKLRVLQDKYGEDRVGIVSGDVSRKDTNSRAIDLALSKFGQINSIIANAGVLDPVAPAKDADIDQWRRLFDINFFAVVDLIHQAHPALLKTKGNVVAVSSGASTKSYNGWGAYGSSKAALNHLIQSVVAEDGNMNAISVAPGVVDTSMQKQIREEFGSGMTPEAHAQFKSLHSNNELLPPEVPATIYVNLALKGWDKSLNGKYLRYNDEALASYSK</sequence>
<gene>
    <name evidence="5" type="primary">Piso0_003748</name>
    <name evidence="4" type="ORF">GNLVRS01_PISO0K01704g</name>
    <name evidence="5" type="ORF">GNLVRS01_PISO0L01705g</name>
</gene>